<evidence type="ECO:0000313" key="3">
    <source>
        <dbReference type="Proteomes" id="UP000000863"/>
    </source>
</evidence>
<dbReference type="EMBL" id="AJ890364">
    <property type="protein sequence ID" value="CAI65434.1"/>
    <property type="molecule type" value="Genomic_DNA"/>
</dbReference>
<dbReference type="GeneID" id="3654663"/>
<organism evidence="2 3">
    <name type="scientific">Emiliania huxleyi virus 86 (isolate United Kingdom/English Channel/1999)</name>
    <name type="common">EhV-86</name>
    <dbReference type="NCBI Taxonomy" id="654925"/>
    <lineage>
        <taxon>Viruses</taxon>
        <taxon>Varidnaviria</taxon>
        <taxon>Bamfordvirae</taxon>
        <taxon>Nucleocytoviricota</taxon>
        <taxon>Megaviricetes</taxon>
        <taxon>Algavirales</taxon>
        <taxon>Phycodnaviridae</taxon>
        <taxon>Coccolithovirus</taxon>
        <taxon>Coccolithovirus huxleyi</taxon>
        <taxon>Emiliania huxleyi virus 86</taxon>
    </lineage>
</organism>
<dbReference type="RefSeq" id="YP_293765.1">
    <property type="nucleotide sequence ID" value="NC_007346.1"/>
</dbReference>
<accession>Q4A3C2</accession>
<proteinExistence type="predicted"/>
<evidence type="ECO:0000313" key="2">
    <source>
        <dbReference type="EMBL" id="CAI65434.1"/>
    </source>
</evidence>
<organismHost>
    <name type="scientific">Emiliania huxleyi</name>
    <name type="common">Coccolithophore</name>
    <name type="synonym">Pontosphaera huxleyi</name>
    <dbReference type="NCBI Taxonomy" id="2903"/>
</organismHost>
<reference evidence="2 3" key="1">
    <citation type="journal article" date="2005" name="Science">
        <title>Complete genome sequence and lytic phase transcription profile of a Coccolithovirus.</title>
        <authorList>
            <person name="Wilson W.H."/>
            <person name="Schroeder D.C."/>
            <person name="Allen M.J."/>
            <person name="Holden M.T.G."/>
            <person name="Parkhill J."/>
            <person name="Barrell B.G."/>
            <person name="Churcher C."/>
            <person name="Hamlin N."/>
            <person name="Mungall K."/>
            <person name="Norbertczak H."/>
            <person name="Quail M.A."/>
            <person name="Price C."/>
            <person name="Rabbinowitsch E."/>
            <person name="Walker D."/>
            <person name="Craigon M."/>
            <person name="Roy D."/>
            <person name="Ghazal P."/>
        </authorList>
    </citation>
    <scope>NUCLEOTIDE SEQUENCE [LARGE SCALE GENOMIC DNA]</scope>
    <source>
        <strain evidence="3">Isolate United Kingdom/English Channel/1999</strain>
    </source>
</reference>
<protein>
    <submittedName>
        <fullName evidence="2">Uncharacterized protein</fullName>
    </submittedName>
</protein>
<feature type="region of interest" description="Disordered" evidence="1">
    <location>
        <begin position="94"/>
        <end position="144"/>
    </location>
</feature>
<dbReference type="KEGG" id="vg:3654663"/>
<sequence>MDPKDIKLKTGYGLDIDSDDEEQQHFIATTMGLMQVFSEEALKTAAEYVIGSGRKNVTDDDILKGLKFQARMFFQRVDDLEGRVEDAAKELWENVCSDDSDAGSQSDEYDSDSESMQSDDADGSDSSDSSDSDMEFDADEEEQCKRIVPQVNAIVKSWDKYEPTDPVLIFIKNAIDKTDAN</sequence>
<evidence type="ECO:0000256" key="1">
    <source>
        <dbReference type="SAM" id="MobiDB-lite"/>
    </source>
</evidence>
<name>Q4A3C2_EHV8U</name>
<gene>
    <name evidence="2" type="ORF">EhV011</name>
</gene>
<keyword evidence="3" id="KW-1185">Reference proteome</keyword>
<dbReference type="Proteomes" id="UP000000863">
    <property type="component" value="Segment"/>
</dbReference>
<feature type="compositionally biased region" description="Acidic residues" evidence="1">
    <location>
        <begin position="96"/>
        <end position="142"/>
    </location>
</feature>